<dbReference type="AlphaFoldDB" id="A0AAD3HKK8"/>
<feature type="compositionally biased region" description="Low complexity" evidence="1">
    <location>
        <begin position="346"/>
        <end position="361"/>
    </location>
</feature>
<dbReference type="EMBL" id="BMAR01000006">
    <property type="protein sequence ID" value="GFR43805.1"/>
    <property type="molecule type" value="Genomic_DNA"/>
</dbReference>
<keyword evidence="3" id="KW-1185">Reference proteome</keyword>
<evidence type="ECO:0000313" key="2">
    <source>
        <dbReference type="EMBL" id="GFR43805.1"/>
    </source>
</evidence>
<feature type="region of interest" description="Disordered" evidence="1">
    <location>
        <begin position="272"/>
        <end position="291"/>
    </location>
</feature>
<feature type="non-terminal residue" evidence="2">
    <location>
        <position position="1"/>
    </location>
</feature>
<feature type="compositionally biased region" description="Low complexity" evidence="1">
    <location>
        <begin position="198"/>
        <end position="210"/>
    </location>
</feature>
<feature type="non-terminal residue" evidence="2">
    <location>
        <position position="476"/>
    </location>
</feature>
<feature type="region of interest" description="Disordered" evidence="1">
    <location>
        <begin position="187"/>
        <end position="223"/>
    </location>
</feature>
<feature type="compositionally biased region" description="Polar residues" evidence="1">
    <location>
        <begin position="440"/>
        <end position="459"/>
    </location>
</feature>
<accession>A0AAD3HKK8</accession>
<feature type="compositionally biased region" description="Polar residues" evidence="1">
    <location>
        <begin position="32"/>
        <end position="44"/>
    </location>
</feature>
<evidence type="ECO:0000256" key="1">
    <source>
        <dbReference type="SAM" id="MobiDB-lite"/>
    </source>
</evidence>
<reference evidence="2 3" key="1">
    <citation type="journal article" date="2021" name="Sci. Rep.">
        <title>Genome sequencing of the multicellular alga Astrephomene provides insights into convergent evolution of germ-soma differentiation.</title>
        <authorList>
            <person name="Yamashita S."/>
            <person name="Yamamoto K."/>
            <person name="Matsuzaki R."/>
            <person name="Suzuki S."/>
            <person name="Yamaguchi H."/>
            <person name="Hirooka S."/>
            <person name="Minakuchi Y."/>
            <person name="Miyagishima S."/>
            <person name="Kawachi M."/>
            <person name="Toyoda A."/>
            <person name="Nozaki H."/>
        </authorList>
    </citation>
    <scope>NUCLEOTIDE SEQUENCE [LARGE SCALE GENOMIC DNA]</scope>
    <source>
        <strain evidence="2 3">NIES-4017</strain>
    </source>
</reference>
<comment type="caution">
    <text evidence="2">The sequence shown here is derived from an EMBL/GenBank/DDBJ whole genome shotgun (WGS) entry which is preliminary data.</text>
</comment>
<name>A0AAD3HKK8_9CHLO</name>
<evidence type="ECO:0000313" key="3">
    <source>
        <dbReference type="Proteomes" id="UP001054857"/>
    </source>
</evidence>
<feature type="compositionally biased region" description="Low complexity" evidence="1">
    <location>
        <begin position="392"/>
        <end position="407"/>
    </location>
</feature>
<gene>
    <name evidence="2" type="ORF">Agub_g4930</name>
</gene>
<organism evidence="2 3">
    <name type="scientific">Astrephomene gubernaculifera</name>
    <dbReference type="NCBI Taxonomy" id="47775"/>
    <lineage>
        <taxon>Eukaryota</taxon>
        <taxon>Viridiplantae</taxon>
        <taxon>Chlorophyta</taxon>
        <taxon>core chlorophytes</taxon>
        <taxon>Chlorophyceae</taxon>
        <taxon>CS clade</taxon>
        <taxon>Chlamydomonadales</taxon>
        <taxon>Astrephomenaceae</taxon>
        <taxon>Astrephomene</taxon>
    </lineage>
</organism>
<feature type="compositionally biased region" description="Pro residues" evidence="1">
    <location>
        <begin position="333"/>
        <end position="345"/>
    </location>
</feature>
<dbReference type="Proteomes" id="UP001054857">
    <property type="component" value="Unassembled WGS sequence"/>
</dbReference>
<protein>
    <submittedName>
        <fullName evidence="2">Uncharacterized protein</fullName>
    </submittedName>
</protein>
<proteinExistence type="predicted"/>
<feature type="region of interest" description="Disordered" evidence="1">
    <location>
        <begin position="311"/>
        <end position="476"/>
    </location>
</feature>
<sequence>QSVSSTGTNAMGRILSIALASVGSKGAAATAAPQQSSRPSSCRACSTGPADLPPFPAAVDPGHCTTTITSQSIPAQPADQSSFRLALEPLPEPAVLPSLSASCPLSAAKENDSTLVPVGNECKVRKFAEQLISEPANRPRLATKNQPWSLGVLAAGARDSCGGCGAEQGLDDPPDGARQSLKHRNELDARPCGPMGLQPEEVQQHQQEQQLARGPQADGQERNELDNVHLALRGLSTMGLGEGDVASSNFGGSGAGVVAESGLGLMFNSTASRQRSSTAGIDTVPENRAPSTVGSDYLLLQTITKWAAGTTHGSSSAARQQAPNVAARNAPSRLPPLQPRPPMPAPSCSGLANGAASSSAAVPEAKESPSPEAGAPASFPLQKSLSRKLVRLVRSLSRPTTTVSTAAGTGGDGSGGDADPSASTMPNGGPASPGEAPTGCINSTGSPTTLDGNKSTSVVTGDAGCRLGRVTSDGGG</sequence>
<feature type="region of interest" description="Disordered" evidence="1">
    <location>
        <begin position="27"/>
        <end position="47"/>
    </location>
</feature>